<gene>
    <name evidence="1" type="primary">5</name>
    <name evidence="1" type="ORF">PBI_BARNYARD_5</name>
</gene>
<evidence type="ECO:0000313" key="1">
    <source>
        <dbReference type="EMBL" id="AAN02059.1"/>
    </source>
</evidence>
<protein>
    <submittedName>
        <fullName evidence="1">Uncharacterized protein</fullName>
    </submittedName>
</protein>
<name>Q856G7_9CAUD</name>
<proteinExistence type="predicted"/>
<dbReference type="KEGG" id="vg:1260268"/>
<dbReference type="EMBL" id="AY129339">
    <property type="protein sequence ID" value="AAN02059.1"/>
    <property type="molecule type" value="Genomic_DNA"/>
</dbReference>
<dbReference type="Proteomes" id="UP000000731">
    <property type="component" value="Segment"/>
</dbReference>
<reference evidence="1 2" key="1">
    <citation type="journal article" date="2003" name="Cell">
        <title>Origins of highly mosaic mycobacteriophage genomes.</title>
        <authorList>
            <person name="Pedulla M.L."/>
            <person name="Ford M.E."/>
            <person name="Houtz J.M."/>
            <person name="Karthikeyan T."/>
            <person name="Wadsworth C."/>
            <person name="Lewis J.A."/>
            <person name="Jacobs-Sera D."/>
            <person name="Falbo J."/>
            <person name="Gross J."/>
            <person name="Pannunzio N.R."/>
            <person name="Brucker W."/>
            <person name="Kumar V."/>
            <person name="Kandasamy J."/>
            <person name="Keenan L."/>
            <person name="Bardarov S."/>
            <person name="Kriakov J."/>
            <person name="Lawrence J.G."/>
            <person name="Jacobs W.R. Jr."/>
            <person name="Hendrix R.W."/>
            <person name="Hatfull G.F."/>
        </authorList>
    </citation>
    <scope>NUCLEOTIDE SEQUENCE</scope>
</reference>
<dbReference type="OrthoDB" id="36734at10239"/>
<accession>Q856G7</accession>
<sequence length="108" mass="12456">MIGYHWAPHDRYDSIRKHGLLVPTKHPRIVKPVTCSEGHRNPHISLGKTPTEAWALSAGMPWTPTGLWDLWEVWFMGKIPYRSIGTELQVRVDIPRFHVAYAGERMKS</sequence>
<dbReference type="RefSeq" id="NP_818543.1">
    <property type="nucleotide sequence ID" value="NC_004689.1"/>
</dbReference>
<evidence type="ECO:0000313" key="2">
    <source>
        <dbReference type="Proteomes" id="UP000000731"/>
    </source>
</evidence>
<keyword evidence="2" id="KW-1185">Reference proteome</keyword>
<organism evidence="1 2">
    <name type="scientific">Mycobacterium phage Barnyard</name>
    <dbReference type="NCBI Taxonomy" id="205880"/>
    <lineage>
        <taxon>Viruses</taxon>
        <taxon>Duplodnaviria</taxon>
        <taxon>Heunggongvirae</taxon>
        <taxon>Uroviricota</taxon>
        <taxon>Caudoviricetes</taxon>
        <taxon>Barnyardvirus</taxon>
        <taxon>Barnyardvirus barnyard</taxon>
    </lineage>
</organism>